<reference evidence="1 2" key="1">
    <citation type="submission" date="2011-01" db="EMBL/GenBank/DDBJ databases">
        <title>Shigella flexneri CDC 796-83 whole genome shotgun sequencing project.</title>
        <authorList>
            <person name="Mane S.P."/>
            <person name="Sobral B.W."/>
            <person name="Cebula T."/>
            <person name="Chertkov O."/>
            <person name="Munk A.C."/>
            <person name="Tapia R."/>
            <person name="Green L."/>
            <person name="Rogers Y."/>
            <person name="Detter J.C."/>
            <person name="Bruce D."/>
            <person name="Brettin T.S."/>
        </authorList>
    </citation>
    <scope>NUCLEOTIDE SEQUENCE [LARGE SCALE GENOMIC DNA]</scope>
    <source>
        <strain evidence="1 2">CDC 796-83</strain>
    </source>
</reference>
<name>A0A6N3QPA2_SHIFL</name>
<dbReference type="AlphaFoldDB" id="A0A6N3QPA2"/>
<sequence>MSFSLTHFADVVSPGERIPERGEGRQEQRPFESFITPSRGMLTAY</sequence>
<dbReference type="EMBL" id="AERO01000057">
    <property type="protein sequence ID" value="EFW61164.1"/>
    <property type="molecule type" value="Genomic_DNA"/>
</dbReference>
<proteinExistence type="predicted"/>
<evidence type="ECO:0000313" key="2">
    <source>
        <dbReference type="Proteomes" id="UP000003302"/>
    </source>
</evidence>
<accession>A0A6N3QPA2</accession>
<protein>
    <submittedName>
        <fullName evidence="1">Uncharacterized protein</fullName>
    </submittedName>
</protein>
<organism evidence="1 2">
    <name type="scientific">Shigella flexneri CDC 796-83</name>
    <dbReference type="NCBI Taxonomy" id="945360"/>
    <lineage>
        <taxon>Bacteria</taxon>
        <taxon>Pseudomonadati</taxon>
        <taxon>Pseudomonadota</taxon>
        <taxon>Gammaproteobacteria</taxon>
        <taxon>Enterobacterales</taxon>
        <taxon>Enterobacteriaceae</taxon>
        <taxon>Shigella</taxon>
    </lineage>
</organism>
<gene>
    <name evidence="1" type="ORF">SGF_01353</name>
</gene>
<comment type="caution">
    <text evidence="1">The sequence shown here is derived from an EMBL/GenBank/DDBJ whole genome shotgun (WGS) entry which is preliminary data.</text>
</comment>
<dbReference type="Proteomes" id="UP000003302">
    <property type="component" value="Unassembled WGS sequence"/>
</dbReference>
<evidence type="ECO:0000313" key="1">
    <source>
        <dbReference type="EMBL" id="EFW61164.1"/>
    </source>
</evidence>